<organism evidence="1 2">
    <name type="scientific">Oryza sativa subsp. japonica</name>
    <name type="common">Rice</name>
    <dbReference type="NCBI Taxonomy" id="39947"/>
    <lineage>
        <taxon>Eukaryota</taxon>
        <taxon>Viridiplantae</taxon>
        <taxon>Streptophyta</taxon>
        <taxon>Embryophyta</taxon>
        <taxon>Tracheophyta</taxon>
        <taxon>Spermatophyta</taxon>
        <taxon>Magnoliopsida</taxon>
        <taxon>Liliopsida</taxon>
        <taxon>Poales</taxon>
        <taxon>Poaceae</taxon>
        <taxon>BOP clade</taxon>
        <taxon>Oryzoideae</taxon>
        <taxon>Oryzeae</taxon>
        <taxon>Oryzinae</taxon>
        <taxon>Oryza</taxon>
        <taxon>Oryza sativa</taxon>
    </lineage>
</organism>
<protein>
    <submittedName>
        <fullName evidence="1">Uncharacterized protein</fullName>
    </submittedName>
</protein>
<dbReference type="Proteomes" id="UP000000763">
    <property type="component" value="Chromosome 7"/>
</dbReference>
<evidence type="ECO:0000313" key="1">
    <source>
        <dbReference type="EMBL" id="BAC83118.1"/>
    </source>
</evidence>
<reference evidence="2" key="1">
    <citation type="journal article" date="2005" name="Nature">
        <title>The map-based sequence of the rice genome.</title>
        <authorList>
            <consortium name="International rice genome sequencing project (IRGSP)"/>
            <person name="Matsumoto T."/>
            <person name="Wu J."/>
            <person name="Kanamori H."/>
            <person name="Katayose Y."/>
            <person name="Fujisawa M."/>
            <person name="Namiki N."/>
            <person name="Mizuno H."/>
            <person name="Yamamoto K."/>
            <person name="Antonio B.A."/>
            <person name="Baba T."/>
            <person name="Sakata K."/>
            <person name="Nagamura Y."/>
            <person name="Aoki H."/>
            <person name="Arikawa K."/>
            <person name="Arita K."/>
            <person name="Bito T."/>
            <person name="Chiden Y."/>
            <person name="Fujitsuka N."/>
            <person name="Fukunaka R."/>
            <person name="Hamada M."/>
            <person name="Harada C."/>
            <person name="Hayashi A."/>
            <person name="Hijishita S."/>
            <person name="Honda M."/>
            <person name="Hosokawa S."/>
            <person name="Ichikawa Y."/>
            <person name="Idonuma A."/>
            <person name="Iijima M."/>
            <person name="Ikeda M."/>
            <person name="Ikeno M."/>
            <person name="Ito K."/>
            <person name="Ito S."/>
            <person name="Ito T."/>
            <person name="Ito Y."/>
            <person name="Ito Y."/>
            <person name="Iwabuchi A."/>
            <person name="Kamiya K."/>
            <person name="Karasawa W."/>
            <person name="Kurita K."/>
            <person name="Katagiri S."/>
            <person name="Kikuta A."/>
            <person name="Kobayashi H."/>
            <person name="Kobayashi N."/>
            <person name="Machita K."/>
            <person name="Maehara T."/>
            <person name="Masukawa M."/>
            <person name="Mizubayashi T."/>
            <person name="Mukai Y."/>
            <person name="Nagasaki H."/>
            <person name="Nagata Y."/>
            <person name="Naito S."/>
            <person name="Nakashima M."/>
            <person name="Nakama Y."/>
            <person name="Nakamichi Y."/>
            <person name="Nakamura M."/>
            <person name="Meguro A."/>
            <person name="Negishi M."/>
            <person name="Ohta I."/>
            <person name="Ohta T."/>
            <person name="Okamoto M."/>
            <person name="Ono N."/>
            <person name="Saji S."/>
            <person name="Sakaguchi M."/>
            <person name="Sakai K."/>
            <person name="Shibata M."/>
            <person name="Shimokawa T."/>
            <person name="Song J."/>
            <person name="Takazaki Y."/>
            <person name="Terasawa K."/>
            <person name="Tsugane M."/>
            <person name="Tsuji K."/>
            <person name="Ueda S."/>
            <person name="Waki K."/>
            <person name="Yamagata H."/>
            <person name="Yamamoto M."/>
            <person name="Yamamoto S."/>
            <person name="Yamane H."/>
            <person name="Yoshiki S."/>
            <person name="Yoshihara R."/>
            <person name="Yukawa K."/>
            <person name="Zhong H."/>
            <person name="Yano M."/>
            <person name="Yuan Q."/>
            <person name="Ouyang S."/>
            <person name="Liu J."/>
            <person name="Jones K.M."/>
            <person name="Gansberger K."/>
            <person name="Moffat K."/>
            <person name="Hill J."/>
            <person name="Bera J."/>
            <person name="Fadrosh D."/>
            <person name="Jin S."/>
            <person name="Johri S."/>
            <person name="Kim M."/>
            <person name="Overton L."/>
            <person name="Reardon M."/>
            <person name="Tsitrin T."/>
            <person name="Vuong H."/>
            <person name="Weaver B."/>
            <person name="Ciecko A."/>
            <person name="Tallon L."/>
            <person name="Jackson J."/>
            <person name="Pai G."/>
            <person name="Aken S.V."/>
            <person name="Utterback T."/>
            <person name="Reidmuller S."/>
            <person name="Feldblyum T."/>
            <person name="Hsiao J."/>
            <person name="Zismann V."/>
            <person name="Iobst S."/>
            <person name="de Vazeille A.R."/>
            <person name="Buell C.R."/>
            <person name="Ying K."/>
            <person name="Li Y."/>
            <person name="Lu T."/>
            <person name="Huang Y."/>
            <person name="Zhao Q."/>
            <person name="Feng Q."/>
            <person name="Zhang L."/>
            <person name="Zhu J."/>
            <person name="Weng Q."/>
            <person name="Mu J."/>
            <person name="Lu Y."/>
            <person name="Fan D."/>
            <person name="Liu Y."/>
            <person name="Guan J."/>
            <person name="Zhang Y."/>
            <person name="Yu S."/>
            <person name="Liu X."/>
            <person name="Zhang Y."/>
            <person name="Hong G."/>
            <person name="Han B."/>
            <person name="Choisne N."/>
            <person name="Demange N."/>
            <person name="Orjeda G."/>
            <person name="Samain S."/>
            <person name="Cattolico L."/>
            <person name="Pelletier E."/>
            <person name="Couloux A."/>
            <person name="Segurens B."/>
            <person name="Wincker P."/>
            <person name="D'Hont A."/>
            <person name="Scarpelli C."/>
            <person name="Weissenbach J."/>
            <person name="Salanoubat M."/>
            <person name="Quetier F."/>
            <person name="Yu Y."/>
            <person name="Kim H.R."/>
            <person name="Rambo T."/>
            <person name="Currie J."/>
            <person name="Collura K."/>
            <person name="Luo M."/>
            <person name="Yang T."/>
            <person name="Ammiraju J.S.S."/>
            <person name="Engler F."/>
            <person name="Soderlund C."/>
            <person name="Wing R.A."/>
            <person name="Palmer L.E."/>
            <person name="de la Bastide M."/>
            <person name="Spiegel L."/>
            <person name="Nascimento L."/>
            <person name="Zutavern T."/>
            <person name="O'Shaughnessy A."/>
            <person name="Dike S."/>
            <person name="Dedhia N."/>
            <person name="Preston R."/>
            <person name="Balija V."/>
            <person name="McCombie W.R."/>
            <person name="Chow T."/>
            <person name="Chen H."/>
            <person name="Chung M."/>
            <person name="Chen C."/>
            <person name="Shaw J."/>
            <person name="Wu H."/>
            <person name="Hsiao K."/>
            <person name="Chao Y."/>
            <person name="Chu M."/>
            <person name="Cheng C."/>
            <person name="Hour A."/>
            <person name="Lee P."/>
            <person name="Lin S."/>
            <person name="Lin Y."/>
            <person name="Liou J."/>
            <person name="Liu S."/>
            <person name="Hsing Y."/>
            <person name="Raghuvanshi S."/>
            <person name="Mohanty A."/>
            <person name="Bharti A.K."/>
            <person name="Gaur A."/>
            <person name="Gupta V."/>
            <person name="Kumar D."/>
            <person name="Ravi V."/>
            <person name="Vij S."/>
            <person name="Kapur A."/>
            <person name="Khurana P."/>
            <person name="Khurana P."/>
            <person name="Khurana J.P."/>
            <person name="Tyagi A.K."/>
            <person name="Gaikwad K."/>
            <person name="Singh A."/>
            <person name="Dalal V."/>
            <person name="Srivastava S."/>
            <person name="Dixit A."/>
            <person name="Pal A.K."/>
            <person name="Ghazi I.A."/>
            <person name="Yadav M."/>
            <person name="Pandit A."/>
            <person name="Bhargava A."/>
            <person name="Sureshbabu K."/>
            <person name="Batra K."/>
            <person name="Sharma T.R."/>
            <person name="Mohapatra T."/>
            <person name="Singh N.K."/>
            <person name="Messing J."/>
            <person name="Nelson A.B."/>
            <person name="Fuks G."/>
            <person name="Kavchok S."/>
            <person name="Keizer G."/>
            <person name="Linton E."/>
            <person name="Llaca V."/>
            <person name="Song R."/>
            <person name="Tanyolac B."/>
            <person name="Young S."/>
            <person name="Ho-Il K."/>
            <person name="Hahn J.H."/>
            <person name="Sangsakoo G."/>
            <person name="Vanavichit A."/>
            <person name="de Mattos Luiz.A.T."/>
            <person name="Zimmer P.D."/>
            <person name="Malone G."/>
            <person name="Dellagostin O."/>
            <person name="de Oliveira A.C."/>
            <person name="Bevan M."/>
            <person name="Bancroft I."/>
            <person name="Minx P."/>
            <person name="Cordum H."/>
            <person name="Wilson R."/>
            <person name="Cheng Z."/>
            <person name="Jin W."/>
            <person name="Jiang J."/>
            <person name="Leong S.A."/>
            <person name="Iwama H."/>
            <person name="Gojobori T."/>
            <person name="Itoh T."/>
            <person name="Niimura Y."/>
            <person name="Fujii Y."/>
            <person name="Habara T."/>
            <person name="Sakai H."/>
            <person name="Sato Y."/>
            <person name="Wilson G."/>
            <person name="Kumar K."/>
            <person name="McCouch S."/>
            <person name="Juretic N."/>
            <person name="Hoen D."/>
            <person name="Wright S."/>
            <person name="Bruskiewich R."/>
            <person name="Bureau T."/>
            <person name="Miyao A."/>
            <person name="Hirochika H."/>
            <person name="Nishikawa T."/>
            <person name="Kadowaki K."/>
            <person name="Sugiura M."/>
            <person name="Burr B."/>
            <person name="Sasaki T."/>
        </authorList>
    </citation>
    <scope>NUCLEOTIDE SEQUENCE [LARGE SCALE GENOMIC DNA]</scope>
    <source>
        <strain evidence="2">cv. Nipponbare</strain>
    </source>
</reference>
<dbReference type="EMBL" id="AP003835">
    <property type="protein sequence ID" value="BAC83118.1"/>
    <property type="molecule type" value="Genomic_DNA"/>
</dbReference>
<dbReference type="AlphaFoldDB" id="Q6ZL56"/>
<evidence type="ECO:0000313" key="2">
    <source>
        <dbReference type="Proteomes" id="UP000000763"/>
    </source>
</evidence>
<sequence length="229" mass="24320">MTSESHGRQRQLWWYSPARGEKRAPTAGLDGDAAAGVALAAAKLMAAADWLGGGSSGGERRPEEWKRRHSSAAPLAYFASTGALLFHLQPLLRVFSASGDGGRDNIIGLPLLSLRAATADPHGGGGLSCELVGLLPFLLYERRCQIWPPASSLPHSCDGRGTTAGGGSGHEFTESGHELAGFATATSVARSGDDLCERSPWQWWGVARLPQRRRVATTTTPSPRPRLDL</sequence>
<reference evidence="2" key="2">
    <citation type="journal article" date="2008" name="Nucleic Acids Res.">
        <title>The rice annotation project database (RAP-DB): 2008 update.</title>
        <authorList>
            <consortium name="The rice annotation project (RAP)"/>
        </authorList>
    </citation>
    <scope>GENOME REANNOTATION</scope>
    <source>
        <strain evidence="2">cv. Nipponbare</strain>
    </source>
</reference>
<accession>Q6ZL56</accession>
<name>Q6ZL56_ORYSJ</name>
<gene>
    <name evidence="1" type="primary">OJ1506_G02.10</name>
</gene>
<proteinExistence type="predicted"/>